<reference evidence="1 2" key="1">
    <citation type="submission" date="2016-07" db="EMBL/GenBank/DDBJ databases">
        <title>Pervasive Adenine N6-methylation of Active Genes in Fungi.</title>
        <authorList>
            <consortium name="DOE Joint Genome Institute"/>
            <person name="Mondo S.J."/>
            <person name="Dannebaum R.O."/>
            <person name="Kuo R.C."/>
            <person name="Labutti K."/>
            <person name="Haridas S."/>
            <person name="Kuo A."/>
            <person name="Salamov A."/>
            <person name="Ahrendt S.R."/>
            <person name="Lipzen A."/>
            <person name="Sullivan W."/>
            <person name="Andreopoulos W.B."/>
            <person name="Clum A."/>
            <person name="Lindquist E."/>
            <person name="Daum C."/>
            <person name="Ramamoorthy G.K."/>
            <person name="Gryganskyi A."/>
            <person name="Culley D."/>
            <person name="Magnuson J.K."/>
            <person name="James T.Y."/>
            <person name="O'Malley M.A."/>
            <person name="Stajich J.E."/>
            <person name="Spatafora J.W."/>
            <person name="Visel A."/>
            <person name="Grigoriev I.V."/>
        </authorList>
    </citation>
    <scope>NUCLEOTIDE SEQUENCE [LARGE SCALE GENOMIC DNA]</scope>
    <source>
        <strain evidence="1 2">CBS 115471</strain>
    </source>
</reference>
<protein>
    <submittedName>
        <fullName evidence="1">Uncharacterized protein</fullName>
    </submittedName>
</protein>
<dbReference type="Proteomes" id="UP000193144">
    <property type="component" value="Unassembled WGS sequence"/>
</dbReference>
<evidence type="ECO:0000313" key="1">
    <source>
        <dbReference type="EMBL" id="ORY18705.1"/>
    </source>
</evidence>
<organism evidence="1 2">
    <name type="scientific">Clohesyomyces aquaticus</name>
    <dbReference type="NCBI Taxonomy" id="1231657"/>
    <lineage>
        <taxon>Eukaryota</taxon>
        <taxon>Fungi</taxon>
        <taxon>Dikarya</taxon>
        <taxon>Ascomycota</taxon>
        <taxon>Pezizomycotina</taxon>
        <taxon>Dothideomycetes</taxon>
        <taxon>Pleosporomycetidae</taxon>
        <taxon>Pleosporales</taxon>
        <taxon>Lindgomycetaceae</taxon>
        <taxon>Clohesyomyces</taxon>
    </lineage>
</organism>
<dbReference type="EMBL" id="MCFA01000005">
    <property type="protein sequence ID" value="ORY18705.1"/>
    <property type="molecule type" value="Genomic_DNA"/>
</dbReference>
<proteinExistence type="predicted"/>
<sequence>MRIEMFGSNRNHGMVRPATLLLVNPPFASCKVDPPFASCKVDPPFASCKVDPPFASCKVDPEPRLEPKRYNLIPRTKQFHFNTKPHTSWPYLRGYPDPIDKSKYLGDSETVGNRRKGSLLDETIYYWTKEASEETIVKAQQEAPIATSYTLKIASYY</sequence>
<keyword evidence="2" id="KW-1185">Reference proteome</keyword>
<accession>A0A1Y2A9J1</accession>
<evidence type="ECO:0000313" key="2">
    <source>
        <dbReference type="Proteomes" id="UP000193144"/>
    </source>
</evidence>
<name>A0A1Y2A9J1_9PLEO</name>
<gene>
    <name evidence="1" type="ORF">BCR34DRAFT_582653</name>
</gene>
<dbReference type="AlphaFoldDB" id="A0A1Y2A9J1"/>
<comment type="caution">
    <text evidence="1">The sequence shown here is derived from an EMBL/GenBank/DDBJ whole genome shotgun (WGS) entry which is preliminary data.</text>
</comment>